<organism evidence="1 2">
    <name type="scientific">Brachionus plicatilis</name>
    <name type="common">Marine rotifer</name>
    <name type="synonym">Brachionus muelleri</name>
    <dbReference type="NCBI Taxonomy" id="10195"/>
    <lineage>
        <taxon>Eukaryota</taxon>
        <taxon>Metazoa</taxon>
        <taxon>Spiralia</taxon>
        <taxon>Gnathifera</taxon>
        <taxon>Rotifera</taxon>
        <taxon>Eurotatoria</taxon>
        <taxon>Monogononta</taxon>
        <taxon>Pseudotrocha</taxon>
        <taxon>Ploima</taxon>
        <taxon>Brachionidae</taxon>
        <taxon>Brachionus</taxon>
    </lineage>
</organism>
<evidence type="ECO:0000313" key="1">
    <source>
        <dbReference type="EMBL" id="RNA30501.1"/>
    </source>
</evidence>
<accession>A0A3M7S405</accession>
<name>A0A3M7S405_BRAPC</name>
<proteinExistence type="predicted"/>
<gene>
    <name evidence="1" type="ORF">BpHYR1_034967</name>
</gene>
<reference evidence="1 2" key="1">
    <citation type="journal article" date="2018" name="Sci. Rep.">
        <title>Genomic signatures of local adaptation to the degree of environmental predictability in rotifers.</title>
        <authorList>
            <person name="Franch-Gras L."/>
            <person name="Hahn C."/>
            <person name="Garcia-Roger E.M."/>
            <person name="Carmona M.J."/>
            <person name="Serra M."/>
            <person name="Gomez A."/>
        </authorList>
    </citation>
    <scope>NUCLEOTIDE SEQUENCE [LARGE SCALE GENOMIC DNA]</scope>
    <source>
        <strain evidence="1">HYR1</strain>
    </source>
</reference>
<protein>
    <submittedName>
        <fullName evidence="1">Uncharacterized protein</fullName>
    </submittedName>
</protein>
<keyword evidence="2" id="KW-1185">Reference proteome</keyword>
<dbReference type="EMBL" id="REGN01002083">
    <property type="protein sequence ID" value="RNA30501.1"/>
    <property type="molecule type" value="Genomic_DNA"/>
</dbReference>
<dbReference type="Proteomes" id="UP000276133">
    <property type="component" value="Unassembled WGS sequence"/>
</dbReference>
<comment type="caution">
    <text evidence="1">The sequence shown here is derived from an EMBL/GenBank/DDBJ whole genome shotgun (WGS) entry which is preliminary data.</text>
</comment>
<dbReference type="AlphaFoldDB" id="A0A3M7S405"/>
<evidence type="ECO:0000313" key="2">
    <source>
        <dbReference type="Proteomes" id="UP000276133"/>
    </source>
</evidence>
<sequence length="103" mass="12419">MKMKPFLIELILKYYTGLCRLYVDLICRILKSKFKDAKILFHFNKAYRHLDPEEGLSIIRSYSENSLKLQNTSIYKLKIESTFAPYFTLPFYKMTFFQQKKNI</sequence>